<feature type="compositionally biased region" description="Polar residues" evidence="2">
    <location>
        <begin position="149"/>
        <end position="164"/>
    </location>
</feature>
<protein>
    <submittedName>
        <fullName evidence="3">Uncharacterized protein</fullName>
    </submittedName>
</protein>
<feature type="compositionally biased region" description="Low complexity" evidence="2">
    <location>
        <begin position="100"/>
        <end position="138"/>
    </location>
</feature>
<dbReference type="VEuPathDB" id="TriTrypDB:TcIL3000.11.4400"/>
<feature type="coiled-coil region" evidence="1">
    <location>
        <begin position="304"/>
        <end position="331"/>
    </location>
</feature>
<feature type="compositionally biased region" description="Basic and acidic residues" evidence="2">
    <location>
        <begin position="195"/>
        <end position="207"/>
    </location>
</feature>
<feature type="region of interest" description="Disordered" evidence="2">
    <location>
        <begin position="21"/>
        <end position="207"/>
    </location>
</feature>
<evidence type="ECO:0000313" key="3">
    <source>
        <dbReference type="EMBL" id="CCC95035.1"/>
    </source>
</evidence>
<dbReference type="EMBL" id="HE575324">
    <property type="protein sequence ID" value="CCC95035.1"/>
    <property type="molecule type" value="Genomic_DNA"/>
</dbReference>
<organism evidence="3">
    <name type="scientific">Trypanosoma congolense (strain IL3000)</name>
    <dbReference type="NCBI Taxonomy" id="1068625"/>
    <lineage>
        <taxon>Eukaryota</taxon>
        <taxon>Discoba</taxon>
        <taxon>Euglenozoa</taxon>
        <taxon>Kinetoplastea</taxon>
        <taxon>Metakinetoplastina</taxon>
        <taxon>Trypanosomatida</taxon>
        <taxon>Trypanosomatidae</taxon>
        <taxon>Trypanosoma</taxon>
        <taxon>Nannomonas</taxon>
    </lineage>
</organism>
<name>G0V065_TRYCI</name>
<evidence type="ECO:0000256" key="1">
    <source>
        <dbReference type="SAM" id="Coils"/>
    </source>
</evidence>
<accession>G0V065</accession>
<evidence type="ECO:0000256" key="2">
    <source>
        <dbReference type="SAM" id="MobiDB-lite"/>
    </source>
</evidence>
<keyword evidence="1" id="KW-0175">Coiled coil</keyword>
<proteinExistence type="predicted"/>
<reference evidence="3" key="1">
    <citation type="journal article" date="2012" name="Proc. Natl. Acad. Sci. U.S.A.">
        <title>Antigenic diversity is generated by distinct evolutionary mechanisms in African trypanosome species.</title>
        <authorList>
            <person name="Jackson A.P."/>
            <person name="Berry A."/>
            <person name="Aslett M."/>
            <person name="Allison H.C."/>
            <person name="Burton P."/>
            <person name="Vavrova-Anderson J."/>
            <person name="Brown R."/>
            <person name="Browne H."/>
            <person name="Corton N."/>
            <person name="Hauser H."/>
            <person name="Gamble J."/>
            <person name="Gilderthorp R."/>
            <person name="Marcello L."/>
            <person name="McQuillan J."/>
            <person name="Otto T.D."/>
            <person name="Quail M.A."/>
            <person name="Sanders M.J."/>
            <person name="van Tonder A."/>
            <person name="Ginger M.L."/>
            <person name="Field M.C."/>
            <person name="Barry J.D."/>
            <person name="Hertz-Fowler C."/>
            <person name="Berriman M."/>
        </authorList>
    </citation>
    <scope>NUCLEOTIDE SEQUENCE</scope>
    <source>
        <strain evidence="3">IL3000</strain>
    </source>
</reference>
<feature type="coiled-coil region" evidence="1">
    <location>
        <begin position="832"/>
        <end position="859"/>
    </location>
</feature>
<sequence length="893" mass="99900">MNVDDLFADDLKSLDTFMAQVSKPPGKSISVPATSSLGIPDEPAPIGGLSFDDSERVGRRAGRRQQGLGSRTETAEPVKTPAVDVLPWELDDDAPPPPAAKAEPAPAPSLAVATGRRSGAPRATATATTPAPQAKASSGLPWDDDDDYNSGNTAVGGRNNNSDDPFSLLEGPASSTNKPLADVGAEPVSATPWDKGSEEAKRRTEQRDLLSSLDAVDIELQETNTAIDLLQIKSDAELTELETSLIKKQMELESAEATAASEQLLFEEQHRRSIESLQESTKRLLKQQAEEVSASTNELYEGQLRSFVANVEGVRGRIERLQQQRELLLQNHRFDEKGILVALIDEEENSPASNIASDGANGGVGLEAKMSAALRIFQQWSNKQLCAIAQDVVEHLHKETSDVVYEIRKNRELAFLQNAADRKEMFNEFLREMISDYRDFFETRAQQKVKNAAVLREGLREASQKLRELSERRLQSRMHEATAKAAESSRRFQSLTLEAVDCAQRKNAALRESDGSVARSQYVEQQQRCEMELSVLEKLHKSERCTLKEQLDRLRKAGLEDTNQQKQIKSLCTAKAELVVAAIRELENSVKEQLGKQSRRTVSLCPEPEGVMRLVDDEMADVCMAVQEKEAVIASLIGDAQKRQNELCRTRLRCDELREQITEKIQDAVHYARQHRASHESYLSSVDLLRTAWEREQRELLHWGYEVLPLQNVIGDCDVTDACGSLSEVGRTQFPMASTNMCALRYIADRSRAFVLQRKKLVAQRRQIYNTIEQESARLAAARRGNDKNWVQLLEELLVLMGEQEKAASQHMSMASSIAKLEGAKLILDHDIELFKKRRADVQETLSSLKQEVQLTSQQRNSLALLQKDLQRRVTVWRDNHRSSENLSPMTSM</sequence>
<dbReference type="AlphaFoldDB" id="G0V065"/>
<gene>
    <name evidence="3" type="ORF">TCIL3000_11_4400</name>
</gene>